<reference evidence="1" key="1">
    <citation type="submission" date="2023-08" db="EMBL/GenBank/DDBJ databases">
        <authorList>
            <person name="Alioto T."/>
            <person name="Alioto T."/>
            <person name="Gomez Garrido J."/>
        </authorList>
    </citation>
    <scope>NUCLEOTIDE SEQUENCE</scope>
</reference>
<accession>A0AA36BFX0</accession>
<evidence type="ECO:0000313" key="1">
    <source>
        <dbReference type="EMBL" id="CAI9733653.1"/>
    </source>
</evidence>
<keyword evidence="2" id="KW-1185">Reference proteome</keyword>
<organism evidence="1 2">
    <name type="scientific">Octopus vulgaris</name>
    <name type="common">Common octopus</name>
    <dbReference type="NCBI Taxonomy" id="6645"/>
    <lineage>
        <taxon>Eukaryota</taxon>
        <taxon>Metazoa</taxon>
        <taxon>Spiralia</taxon>
        <taxon>Lophotrochozoa</taxon>
        <taxon>Mollusca</taxon>
        <taxon>Cephalopoda</taxon>
        <taxon>Coleoidea</taxon>
        <taxon>Octopodiformes</taxon>
        <taxon>Octopoda</taxon>
        <taxon>Incirrata</taxon>
        <taxon>Octopodidae</taxon>
        <taxon>Octopus</taxon>
    </lineage>
</organism>
<dbReference type="Proteomes" id="UP001162480">
    <property type="component" value="Chromosome 15"/>
</dbReference>
<protein>
    <submittedName>
        <fullName evidence="1">Uncharacterized protein</fullName>
    </submittedName>
</protein>
<sequence length="126" mass="14914">MSHHRNLLSLKEIVEIVDEDIPSDHESACDDAQMKLWKNKIIFRGKKEAIGFFEERRERHIAPDPKGLLVNHSEAYAHPVVWWLTVDDKKRSQTTWERRKTIDINFNMEDMYSVLMKSYANQTGEQ</sequence>
<name>A0AA36BFX0_OCTVU</name>
<dbReference type="EMBL" id="OX597828">
    <property type="protein sequence ID" value="CAI9733653.1"/>
    <property type="molecule type" value="Genomic_DNA"/>
</dbReference>
<gene>
    <name evidence="1" type="ORF">OCTVUL_1B013919</name>
</gene>
<dbReference type="AlphaFoldDB" id="A0AA36BFX0"/>
<evidence type="ECO:0000313" key="2">
    <source>
        <dbReference type="Proteomes" id="UP001162480"/>
    </source>
</evidence>
<proteinExistence type="predicted"/>